<evidence type="ECO:0000256" key="7">
    <source>
        <dbReference type="ARBA" id="ARBA00023054"/>
    </source>
</evidence>
<feature type="region of interest" description="Disordered" evidence="12">
    <location>
        <begin position="863"/>
        <end position="882"/>
    </location>
</feature>
<feature type="domain" description="UBA" evidence="13">
    <location>
        <begin position="1240"/>
        <end position="1286"/>
    </location>
</feature>
<feature type="region of interest" description="Disordered" evidence="12">
    <location>
        <begin position="1053"/>
        <end position="1108"/>
    </location>
</feature>
<feature type="domain" description="EH" evidence="14">
    <location>
        <begin position="287"/>
        <end position="380"/>
    </location>
</feature>
<evidence type="ECO:0000256" key="6">
    <source>
        <dbReference type="ARBA" id="ARBA00022753"/>
    </source>
</evidence>
<evidence type="ECO:0000256" key="4">
    <source>
        <dbReference type="ARBA" id="ARBA00011159"/>
    </source>
</evidence>
<dbReference type="InterPro" id="IPR011992">
    <property type="entry name" value="EF-hand-dom_pair"/>
</dbReference>
<evidence type="ECO:0000256" key="2">
    <source>
        <dbReference type="ARBA" id="ARBA00004134"/>
    </source>
</evidence>
<evidence type="ECO:0000256" key="5">
    <source>
        <dbReference type="ARBA" id="ARBA00022583"/>
    </source>
</evidence>
<evidence type="ECO:0000256" key="9">
    <source>
        <dbReference type="ARBA" id="ARBA00023212"/>
    </source>
</evidence>
<dbReference type="GO" id="GO:0005886">
    <property type="term" value="C:plasma membrane"/>
    <property type="evidence" value="ECO:0007669"/>
    <property type="project" value="UniProtKB-SubCell"/>
</dbReference>
<keyword evidence="9" id="KW-0206">Cytoskeleton</keyword>
<feature type="domain" description="EF-hand" evidence="15">
    <location>
        <begin position="320"/>
        <end position="355"/>
    </location>
</feature>
<dbReference type="InterPro" id="IPR015940">
    <property type="entry name" value="UBA"/>
</dbReference>
<protein>
    <submittedName>
        <fullName evidence="16">Putative ef hand domain-containing protein</fullName>
    </submittedName>
</protein>
<dbReference type="SMART" id="SM00165">
    <property type="entry name" value="UBA"/>
    <property type="match status" value="1"/>
</dbReference>
<dbReference type="GO" id="GO:0003779">
    <property type="term" value="F:actin binding"/>
    <property type="evidence" value="ECO:0007669"/>
    <property type="project" value="UniProtKB-KW"/>
</dbReference>
<dbReference type="PROSITE" id="PS50222">
    <property type="entry name" value="EF_HAND_2"/>
    <property type="match status" value="2"/>
</dbReference>
<reference evidence="16 17" key="1">
    <citation type="journal article" date="2018" name="BMC Genomics">
        <title>Comparative genome analyses reveal sequence features reflecting distinct modes of host-adaptation between dicot and monocot powdery mildew.</title>
        <authorList>
            <person name="Wu Y."/>
            <person name="Ma X."/>
            <person name="Pan Z."/>
            <person name="Kale S.D."/>
            <person name="Song Y."/>
            <person name="King H."/>
            <person name="Zhang Q."/>
            <person name="Presley C."/>
            <person name="Deng X."/>
            <person name="Wei C.I."/>
            <person name="Xiao S."/>
        </authorList>
    </citation>
    <scope>NUCLEOTIDE SEQUENCE [LARGE SCALE GENOMIC DNA]</scope>
    <source>
        <strain evidence="16">UCSC1</strain>
    </source>
</reference>
<comment type="subcellular location">
    <subcellularLocation>
        <location evidence="3">Cell membrane</location>
        <topology evidence="3">Peripheral membrane protein</topology>
        <orientation evidence="3">Cytoplasmic side</orientation>
    </subcellularLocation>
    <subcellularLocation>
        <location evidence="2">Cytoplasm</location>
        <location evidence="2">Cytoskeleton</location>
        <location evidence="2">Actin patch</location>
    </subcellularLocation>
    <subcellularLocation>
        <location evidence="1">Endosome membrane</location>
        <topology evidence="1">Peripheral membrane protein</topology>
        <orientation evidence="1">Cytoplasmic side</orientation>
    </subcellularLocation>
</comment>
<dbReference type="SMART" id="SM00054">
    <property type="entry name" value="EFh"/>
    <property type="match status" value="4"/>
</dbReference>
<dbReference type="Pfam" id="PF12763">
    <property type="entry name" value="EH"/>
    <property type="match status" value="3"/>
</dbReference>
<dbReference type="Pfam" id="PF00627">
    <property type="entry name" value="UBA"/>
    <property type="match status" value="1"/>
</dbReference>
<proteinExistence type="predicted"/>
<keyword evidence="6" id="KW-0967">Endosome</keyword>
<evidence type="ECO:0000256" key="8">
    <source>
        <dbReference type="ARBA" id="ARBA00023203"/>
    </source>
</evidence>
<dbReference type="GO" id="GO:0010008">
    <property type="term" value="C:endosome membrane"/>
    <property type="evidence" value="ECO:0007669"/>
    <property type="project" value="UniProtKB-SubCell"/>
</dbReference>
<dbReference type="SMART" id="SM00027">
    <property type="entry name" value="EH"/>
    <property type="match status" value="3"/>
</dbReference>
<dbReference type="OrthoDB" id="524326at2759"/>
<evidence type="ECO:0000256" key="12">
    <source>
        <dbReference type="SAM" id="MobiDB-lite"/>
    </source>
</evidence>
<dbReference type="GO" id="GO:0030479">
    <property type="term" value="C:actin cortical patch"/>
    <property type="evidence" value="ECO:0007669"/>
    <property type="project" value="UniProtKB-SubCell"/>
</dbReference>
<comment type="caution">
    <text evidence="16">The sequence shown here is derived from an EMBL/GenBank/DDBJ whole genome shotgun (WGS) entry which is preliminary data.</text>
</comment>
<evidence type="ECO:0000256" key="11">
    <source>
        <dbReference type="SAM" id="Coils"/>
    </source>
</evidence>
<dbReference type="InterPro" id="IPR000261">
    <property type="entry name" value="EH_dom"/>
</dbReference>
<dbReference type="GO" id="GO:0005509">
    <property type="term" value="F:calcium ion binding"/>
    <property type="evidence" value="ECO:0007669"/>
    <property type="project" value="InterPro"/>
</dbReference>
<evidence type="ECO:0000256" key="3">
    <source>
        <dbReference type="ARBA" id="ARBA00004413"/>
    </source>
</evidence>
<feature type="region of interest" description="Disordered" evidence="12">
    <location>
        <begin position="114"/>
        <end position="140"/>
    </location>
</feature>
<keyword evidence="5" id="KW-0254">Endocytosis</keyword>
<feature type="coiled-coil region" evidence="11">
    <location>
        <begin position="514"/>
        <end position="653"/>
    </location>
</feature>
<dbReference type="PANTHER" id="PTHR11216:SF170">
    <property type="entry name" value="DYNAMIN ASSOCIATED PROTEIN 160, ISOFORM D"/>
    <property type="match status" value="1"/>
</dbReference>
<feature type="compositionally biased region" description="Polar residues" evidence="12">
    <location>
        <begin position="1097"/>
        <end position="1108"/>
    </location>
</feature>
<keyword evidence="8" id="KW-0009">Actin-binding</keyword>
<dbReference type="SUPFAM" id="SSF47473">
    <property type="entry name" value="EF-hand"/>
    <property type="match status" value="3"/>
</dbReference>
<dbReference type="InterPro" id="IPR002048">
    <property type="entry name" value="EF_hand_dom"/>
</dbReference>
<dbReference type="PROSITE" id="PS50030">
    <property type="entry name" value="UBA"/>
    <property type="match status" value="1"/>
</dbReference>
<dbReference type="EMBL" id="MCBR01002320">
    <property type="protein sequence ID" value="RKF81695.1"/>
    <property type="molecule type" value="Genomic_DNA"/>
</dbReference>
<comment type="subunit">
    <text evidence="4">Component of the PAN1 actin cytoskeleton-regulatory complex.</text>
</comment>
<feature type="domain" description="EF-hand" evidence="15">
    <location>
        <begin position="177"/>
        <end position="212"/>
    </location>
</feature>
<feature type="compositionally biased region" description="Polar residues" evidence="12">
    <location>
        <begin position="466"/>
        <end position="491"/>
    </location>
</feature>
<dbReference type="PROSITE" id="PS50031">
    <property type="entry name" value="EH"/>
    <property type="match status" value="3"/>
</dbReference>
<keyword evidence="9" id="KW-0963">Cytoplasm</keyword>
<feature type="domain" description="EH" evidence="14">
    <location>
        <begin position="18"/>
        <end position="94"/>
    </location>
</feature>
<dbReference type="CDD" id="cd00052">
    <property type="entry name" value="EH"/>
    <property type="match status" value="2"/>
</dbReference>
<feature type="compositionally biased region" description="Basic and acidic residues" evidence="12">
    <location>
        <begin position="813"/>
        <end position="822"/>
    </location>
</feature>
<feature type="compositionally biased region" description="Low complexity" evidence="12">
    <location>
        <begin position="823"/>
        <end position="835"/>
    </location>
</feature>
<feature type="region of interest" description="Disordered" evidence="12">
    <location>
        <begin position="813"/>
        <end position="835"/>
    </location>
</feature>
<comment type="function">
    <text evidence="10">Component of the PAN1 actin cytoskeleton-regulatory complex required for the internalization of endosomes during actin-coupled endocytosis. The complex links the site of endocytosis to the cell membrane-associated actin cytoskeleton. Mediates uptake of external molecules and vacuolar degradation of plasma membrane proteins. Plays a role in the proper organization of the cell membrane-associated actin cytoskeleton and promotes its destabilization.</text>
</comment>
<keyword evidence="7 11" id="KW-0175">Coiled coil</keyword>
<evidence type="ECO:0000259" key="15">
    <source>
        <dbReference type="PROSITE" id="PS50222"/>
    </source>
</evidence>
<feature type="region of interest" description="Disordered" evidence="12">
    <location>
        <begin position="361"/>
        <end position="383"/>
    </location>
</feature>
<evidence type="ECO:0000259" key="13">
    <source>
        <dbReference type="PROSITE" id="PS50030"/>
    </source>
</evidence>
<evidence type="ECO:0000259" key="14">
    <source>
        <dbReference type="PROSITE" id="PS50031"/>
    </source>
</evidence>
<evidence type="ECO:0000256" key="10">
    <source>
        <dbReference type="ARBA" id="ARBA00025194"/>
    </source>
</evidence>
<dbReference type="Gene3D" id="1.10.8.10">
    <property type="entry name" value="DNA helicase RuvA subunit, C-terminal domain"/>
    <property type="match status" value="1"/>
</dbReference>
<feature type="domain" description="EH" evidence="14">
    <location>
        <begin position="145"/>
        <end position="235"/>
    </location>
</feature>
<gene>
    <name evidence="16" type="ORF">GcC1_023003</name>
</gene>
<name>A0A420J4K1_9PEZI</name>
<feature type="region of interest" description="Disordered" evidence="12">
    <location>
        <begin position="441"/>
        <end position="509"/>
    </location>
</feature>
<evidence type="ECO:0000256" key="1">
    <source>
        <dbReference type="ARBA" id="ARBA00004125"/>
    </source>
</evidence>
<accession>A0A420J4K1</accession>
<dbReference type="GO" id="GO:0006897">
    <property type="term" value="P:endocytosis"/>
    <property type="evidence" value="ECO:0007669"/>
    <property type="project" value="UniProtKB-KW"/>
</dbReference>
<evidence type="ECO:0000313" key="17">
    <source>
        <dbReference type="Proteomes" id="UP000285405"/>
    </source>
</evidence>
<feature type="compositionally biased region" description="Polar residues" evidence="12">
    <location>
        <begin position="1053"/>
        <end position="1089"/>
    </location>
</feature>
<dbReference type="GO" id="GO:0016197">
    <property type="term" value="P:endosomal transport"/>
    <property type="evidence" value="ECO:0007669"/>
    <property type="project" value="TreeGrafter"/>
</dbReference>
<sequence>MANIDSSAPSLLNLTLEEKRLFGHLFRQADSDNIGVVTGEAAIKFFEKTELDPRILGEIWQIADKENRGLLTPAGFGIVLRLIGHYQAGRDPSPELALRPGPLPRFDNLKNVTHTTKQAHSKPPALEPQSSGSGPIRVPPLTPEKAGQYAALFENSGALGGVLPGEQAKQIFERAGLPNEILGRIWSLADTEQKGALEVTEFVIAMHLLASFKTGQMRSFPINLPQGLYEAASQWVIGKSAPGAAMLPSIPKQLSGSSLTRTSYSPNPPLFSQYTGSSNSWLISPSDLLKFDGIFKSLDKANRGYLTGDEAVPFFCESKLPEDVLAQIWDLADINSAGQLSREEFAVAMYLIRQQRAKRNGRESLPSTLPANLVPPSMRNKTRPSAVATAPHFETSASVLSKSAVEDLFDLDSLSSPTTISRSNIQTGEESAFPTSMREANLQGSFSNSPTQNTSTIPSLAKPFIPSSSFGQSLSKQATGTSKHSSSSIPTIVQPRISSDDLLGDNDPEISKMLTNETAELANLSTQVSTLSNQVQNLQSEKSIVENELTQSTSVKTELDTRLLQLRTLYERESKDIQILQERLSSSRSENQNLLLEMEKLEMTLKSLQNEHNQTVKSLNADQQENLNLKQQIKGLNSEIARLKSELEVSTIDARQQKGLVAINKKQLLTIEAERDGIKSKTELLNLKVKGDSDHFLYDSKVYDPKDSINLTFSTSTTTNPFFRRIETSSENQLSYVENSSIVSHQPDGSFQNLFGTSLGELTTGKQPAQSLEQVSIRTSSLGSIKAPFTRAQSTSENGFKGSSFFSSEKVEFRSLPNKDENPSSSENQQLSSDSPFYTSEKVQNVFPQDHMPAGICKENIPAIKNTDSDSDSTSKTPMNPGKVAARILSDGNQEIIDHSLSASSALVGANSSEVQSSTFHTSNEVRNDSEFSTNDSFGFKTPDRARNVKDDFDSAFASFGSAIKVHNTSRPGPAGGTDVVGFISEFPPIAELGDEDSDSSSEPVGFDDDFATASPVLLKKMSLTPELVADASSSKLAFENKDPAYQELSASPTANSLGLESNSVPKEVVQSSDLVTSKEISTSLSENPEITRRASETTQSGLKISSTPISQTTSLKIHQEDDFDEFDDLEDANEGDINDEFVRISEDNQSVIDDPYPVFDKSLSAKEVENTQQNTLTHDFQLSESKVGITSTPDDKHDWDAIFSGLETNESSLIGLAKTTTVADELRSRTNSQIQTEKALDETDLHDDPILKNLTGMGYQRSEALAALEKFDYDLEKAADFLASHS</sequence>
<feature type="compositionally biased region" description="Polar residues" evidence="12">
    <location>
        <begin position="442"/>
        <end position="458"/>
    </location>
</feature>
<dbReference type="SUPFAM" id="SSF46934">
    <property type="entry name" value="UBA-like"/>
    <property type="match status" value="1"/>
</dbReference>
<organism evidence="16 17">
    <name type="scientific">Golovinomyces cichoracearum</name>
    <dbReference type="NCBI Taxonomy" id="62708"/>
    <lineage>
        <taxon>Eukaryota</taxon>
        <taxon>Fungi</taxon>
        <taxon>Dikarya</taxon>
        <taxon>Ascomycota</taxon>
        <taxon>Pezizomycotina</taxon>
        <taxon>Leotiomycetes</taxon>
        <taxon>Erysiphales</taxon>
        <taxon>Erysiphaceae</taxon>
        <taxon>Golovinomyces</taxon>
    </lineage>
</organism>
<evidence type="ECO:0000313" key="16">
    <source>
        <dbReference type="EMBL" id="RKF81695.1"/>
    </source>
</evidence>
<dbReference type="PANTHER" id="PTHR11216">
    <property type="entry name" value="EH DOMAIN"/>
    <property type="match status" value="1"/>
</dbReference>
<dbReference type="Gene3D" id="1.10.238.10">
    <property type="entry name" value="EF-hand"/>
    <property type="match status" value="3"/>
</dbReference>
<dbReference type="Proteomes" id="UP000285405">
    <property type="component" value="Unassembled WGS sequence"/>
</dbReference>
<dbReference type="InterPro" id="IPR009060">
    <property type="entry name" value="UBA-like_sf"/>
</dbReference>